<dbReference type="GO" id="GO:0045332">
    <property type="term" value="P:phospholipid translocation"/>
    <property type="evidence" value="ECO:0007669"/>
    <property type="project" value="TreeGrafter"/>
</dbReference>
<feature type="transmembrane region" description="Helical" evidence="15">
    <location>
        <begin position="1061"/>
        <end position="1081"/>
    </location>
</feature>
<dbReference type="Gene3D" id="1.20.1110.10">
    <property type="entry name" value="Calcium-transporting ATPase, transmembrane domain"/>
    <property type="match status" value="1"/>
</dbReference>
<dbReference type="PANTHER" id="PTHR24092">
    <property type="entry name" value="PROBABLE PHOSPHOLIPID-TRANSPORTING ATPASE"/>
    <property type="match status" value="1"/>
</dbReference>
<feature type="binding site" evidence="13">
    <location>
        <position position="279"/>
    </location>
    <ligand>
        <name>ATP</name>
        <dbReference type="ChEBI" id="CHEBI:30616"/>
    </ligand>
</feature>
<keyword evidence="6 13" id="KW-0067">ATP-binding</keyword>
<feature type="binding site" evidence="13">
    <location>
        <position position="801"/>
    </location>
    <ligand>
        <name>ATP</name>
        <dbReference type="ChEBI" id="CHEBI:30616"/>
    </ligand>
</feature>
<comment type="subcellular location">
    <subcellularLocation>
        <location evidence="1 15">Membrane</location>
        <topology evidence="1 15">Multi-pass membrane protein</topology>
    </subcellularLocation>
</comment>
<dbReference type="Gene3D" id="2.70.150.10">
    <property type="entry name" value="Calcium-transporting ATPase, cytoplasmic transduction domain A"/>
    <property type="match status" value="1"/>
</dbReference>
<evidence type="ECO:0000256" key="4">
    <source>
        <dbReference type="ARBA" id="ARBA00022723"/>
    </source>
</evidence>
<dbReference type="GO" id="GO:0005886">
    <property type="term" value="C:plasma membrane"/>
    <property type="evidence" value="ECO:0007669"/>
    <property type="project" value="TreeGrafter"/>
</dbReference>
<feature type="binding site" evidence="13">
    <location>
        <position position="824"/>
    </location>
    <ligand>
        <name>ATP</name>
        <dbReference type="ChEBI" id="CHEBI:30616"/>
    </ligand>
</feature>
<dbReference type="EMBL" id="CVRI01000055">
    <property type="protein sequence ID" value="CRL01508.1"/>
    <property type="molecule type" value="Genomic_DNA"/>
</dbReference>
<dbReference type="GO" id="GO:0000287">
    <property type="term" value="F:magnesium ion binding"/>
    <property type="evidence" value="ECO:0007669"/>
    <property type="project" value="UniProtKB-UniRule"/>
</dbReference>
<evidence type="ECO:0000313" key="19">
    <source>
        <dbReference type="Proteomes" id="UP000183832"/>
    </source>
</evidence>
<feature type="compositionally biased region" description="Polar residues" evidence="16">
    <location>
        <begin position="381"/>
        <end position="390"/>
    </location>
</feature>
<dbReference type="FunFam" id="2.70.150.10:FF:000054">
    <property type="entry name" value="Phospholipid-transporting ATPase"/>
    <property type="match status" value="1"/>
</dbReference>
<feature type="transmembrane region" description="Helical" evidence="15">
    <location>
        <begin position="878"/>
        <end position="899"/>
    </location>
</feature>
<comment type="similarity">
    <text evidence="2 15">Belongs to the cation transport ATPase (P-type) (TC 3.A.3) family. Type IV subfamily.</text>
</comment>
<dbReference type="PRINTS" id="PR00119">
    <property type="entry name" value="CATATPASE"/>
</dbReference>
<dbReference type="SFLD" id="SFLDG00002">
    <property type="entry name" value="C1.7:_P-type_atpase_like"/>
    <property type="match status" value="1"/>
</dbReference>
<dbReference type="InterPro" id="IPR023299">
    <property type="entry name" value="ATPase_P-typ_cyto_dom_N"/>
</dbReference>
<dbReference type="SFLD" id="SFLDS00003">
    <property type="entry name" value="Haloacid_Dehalogenase"/>
    <property type="match status" value="1"/>
</dbReference>
<keyword evidence="9 15" id="KW-1133">Transmembrane helix</keyword>
<feature type="region of interest" description="Disordered" evidence="16">
    <location>
        <begin position="378"/>
        <end position="453"/>
    </location>
</feature>
<evidence type="ECO:0000256" key="15">
    <source>
        <dbReference type="RuleBase" id="RU362033"/>
    </source>
</evidence>
<feature type="transmembrane region" description="Helical" evidence="15">
    <location>
        <begin position="165"/>
        <end position="189"/>
    </location>
</feature>
<dbReference type="Pfam" id="PF16212">
    <property type="entry name" value="PhoLip_ATPase_C"/>
    <property type="match status" value="1"/>
</dbReference>
<evidence type="ECO:0000256" key="10">
    <source>
        <dbReference type="ARBA" id="ARBA00023136"/>
    </source>
</evidence>
<feature type="binding site" evidence="13">
    <location>
        <position position="699"/>
    </location>
    <ligand>
        <name>ATP</name>
        <dbReference type="ChEBI" id="CHEBI:30616"/>
    </ligand>
</feature>
<dbReference type="SUPFAM" id="SSF81653">
    <property type="entry name" value="Calcium ATPase, transduction domain A"/>
    <property type="match status" value="1"/>
</dbReference>
<dbReference type="NCBIfam" id="TIGR01652">
    <property type="entry name" value="ATPase-Plipid"/>
    <property type="match status" value="1"/>
</dbReference>
<feature type="binding site" evidence="13">
    <location>
        <position position="280"/>
    </location>
    <ligand>
        <name>ATP</name>
        <dbReference type="ChEBI" id="CHEBI:30616"/>
    </ligand>
</feature>
<evidence type="ECO:0000256" key="9">
    <source>
        <dbReference type="ARBA" id="ARBA00022989"/>
    </source>
</evidence>
<sequence length="1139" mass="128927">MTPTILAETERYVKLRWQDLRVGDIIHLSNNETVPADILLLKSSDLQGICYIETCDLDGETSLKRRQVIRGFSEKQSTFAPSKFISKLEIDSPTTKIYRFHGAVIHPSGERVPVSTDSLLLRESRIKNTSYVEGIVVYAGHETKAMLNNSGPRYKRSQLEQKMNIDVVWCVIILILLCSVGAFGCQMWMRNYVNKNVPFILDDFDPWEGFWMFFRLVIILQILIPLALYVTIECCKLIQVFNIHNSMDLYDPHSDKRTECRAMNITEELGQIQYVFSDKTGTLTENRMIFRRCTIAGVDYNHPPSEEEKISLPHAPIPPVVPNTNLQIDLSQYDGNGRLSQHAQRCREFFSVLALCNTVVVSDSPHRDNMNASGVIEVQEESSVNTQIQPSDPLINGSDSYLRLSESRSVTPSPPPPHSLPLKPQHVPSLSPISSSAESSPESDSPPMRIKAVTPTERVKSIVSKLPMVPQILATGRSVKKFHINTKQKFLQVAKKTRNKTHKPIYEAESPDELALVNSAYAYGFILENRNPNTVLLNDSNGGPIEYDILMVLPFDSNRKCMSIVVRKIGGHEVVLYTKGADSTIMPALAPITMETEEFKLRELTENQLELYARQGLRVLLIAKRILNPVEFSEWYSQHQECEMSSDRREQRIRESFGLLERNLTLLGATGIEDRLQENVPETIASLLSAGVVVWVLTGDKTETAINVAFSAKLFNSQMEILKITARSRDAAENCIKFYLGEIEKQLVELGEVNLRNRALVIDGKTLTFILDLKSNLTAPFLELTRYCSSVLCCRSTPLQKAFLVKVVKEELKMSTLAIGDGANDVSMIQMADVGVGICGQEGMQAVMASDFAIAKFKILEKLLLIHGHLNYDRLAKLIIYFFYKNATFVFVLFWFQLYCGFSGSVMMEQMYVMIYNFMFTAAPPLAIGAYEKRLHENLLSKSPRLYRYGRLGKGYRNQFWWVMLDSLWQSLVIFFIAVKAYDGLDIGIWQFGATIVSSCLVTMLCHFALEVRTWTIIHVGAIAVSLGTFYIFAFIYNTICTSCLGLPNTAKTIHDAMSCLIYYLIIFLTPVLALLPRCFIRTLKNTLRPSDDIVVQMDMRRENKRGENLLTSWSSRSTSRSSIFRINHDKNKIVSTIS</sequence>
<feature type="active site" description="4-aspartylphosphate intermediate" evidence="12">
    <location>
        <position position="278"/>
    </location>
</feature>
<feature type="compositionally biased region" description="Low complexity" evidence="16">
    <location>
        <begin position="420"/>
        <end position="447"/>
    </location>
</feature>
<evidence type="ECO:0000256" key="16">
    <source>
        <dbReference type="SAM" id="MobiDB-lite"/>
    </source>
</evidence>
<dbReference type="Proteomes" id="UP000183832">
    <property type="component" value="Unassembled WGS sequence"/>
</dbReference>
<evidence type="ECO:0000256" key="2">
    <source>
        <dbReference type="ARBA" id="ARBA00008109"/>
    </source>
</evidence>
<dbReference type="SFLD" id="SFLDF00027">
    <property type="entry name" value="p-type_atpase"/>
    <property type="match status" value="1"/>
</dbReference>
<feature type="binding site" evidence="13">
    <location>
        <position position="700"/>
    </location>
    <ligand>
        <name>ATP</name>
        <dbReference type="ChEBI" id="CHEBI:30616"/>
    </ligand>
</feature>
<dbReference type="Pfam" id="PF13246">
    <property type="entry name" value="Cation_ATPase"/>
    <property type="match status" value="1"/>
</dbReference>
<keyword evidence="5 13" id="KW-0547">Nucleotide-binding</keyword>
<feature type="binding site" evidence="13">
    <location>
        <position position="513"/>
    </location>
    <ligand>
        <name>ATP</name>
        <dbReference type="ChEBI" id="CHEBI:30616"/>
    </ligand>
</feature>
<feature type="binding site" evidence="13">
    <location>
        <position position="795"/>
    </location>
    <ligand>
        <name>ATP</name>
        <dbReference type="ChEBI" id="CHEBI:30616"/>
    </ligand>
</feature>
<feature type="domain" description="P-type ATPase C-terminal" evidence="17">
    <location>
        <begin position="847"/>
        <end position="1091"/>
    </location>
</feature>
<protein>
    <recommendedName>
        <fullName evidence="15">Phospholipid-transporting ATPase</fullName>
        <ecNumber evidence="15">7.6.2.1</ecNumber>
    </recommendedName>
</protein>
<feature type="binding site" evidence="13">
    <location>
        <position position="579"/>
    </location>
    <ligand>
        <name>ATP</name>
        <dbReference type="ChEBI" id="CHEBI:30616"/>
    </ligand>
</feature>
<evidence type="ECO:0000256" key="8">
    <source>
        <dbReference type="ARBA" id="ARBA00022967"/>
    </source>
</evidence>
<proteinExistence type="inferred from homology"/>
<dbReference type="InterPro" id="IPR032630">
    <property type="entry name" value="P_typ_ATPase_c"/>
</dbReference>
<comment type="cofactor">
    <cofactor evidence="14">
        <name>Mg(2+)</name>
        <dbReference type="ChEBI" id="CHEBI:18420"/>
    </cofactor>
</comment>
<dbReference type="InterPro" id="IPR018303">
    <property type="entry name" value="ATPase_P-typ_P_site"/>
</dbReference>
<dbReference type="GO" id="GO:0016887">
    <property type="term" value="F:ATP hydrolysis activity"/>
    <property type="evidence" value="ECO:0007669"/>
    <property type="project" value="InterPro"/>
</dbReference>
<evidence type="ECO:0000256" key="5">
    <source>
        <dbReference type="ARBA" id="ARBA00022741"/>
    </source>
</evidence>
<dbReference type="FunFam" id="3.40.50.1000:FF:000001">
    <property type="entry name" value="Phospholipid-transporting ATPase IC"/>
    <property type="match status" value="1"/>
</dbReference>
<dbReference type="InterPro" id="IPR023214">
    <property type="entry name" value="HAD_sf"/>
</dbReference>
<dbReference type="SUPFAM" id="SSF81665">
    <property type="entry name" value="Calcium ATPase, transmembrane domain M"/>
    <property type="match status" value="1"/>
</dbReference>
<dbReference type="InterPro" id="IPR044492">
    <property type="entry name" value="P_typ_ATPase_HD_dom"/>
</dbReference>
<dbReference type="OrthoDB" id="377733at2759"/>
<dbReference type="InterPro" id="IPR001757">
    <property type="entry name" value="P_typ_ATPase"/>
</dbReference>
<dbReference type="AlphaFoldDB" id="A0A1J1IPN4"/>
<feature type="binding site" evidence="13">
    <location>
        <position position="698"/>
    </location>
    <ligand>
        <name>ATP</name>
        <dbReference type="ChEBI" id="CHEBI:30616"/>
    </ligand>
</feature>
<feature type="transmembrane region" description="Helical" evidence="15">
    <location>
        <begin position="911"/>
        <end position="931"/>
    </location>
</feature>
<feature type="binding site" evidence="14">
    <location>
        <position position="278"/>
    </location>
    <ligand>
        <name>Mg(2+)</name>
        <dbReference type="ChEBI" id="CHEBI:18420"/>
    </ligand>
</feature>
<evidence type="ECO:0000256" key="7">
    <source>
        <dbReference type="ARBA" id="ARBA00022842"/>
    </source>
</evidence>
<dbReference type="Gene3D" id="3.40.1110.10">
    <property type="entry name" value="Calcium-transporting ATPase, cytoplasmic domain N"/>
    <property type="match status" value="2"/>
</dbReference>
<name>A0A1J1IPN4_9DIPT</name>
<dbReference type="PROSITE" id="PS00154">
    <property type="entry name" value="ATPASE_E1_E2"/>
    <property type="match status" value="1"/>
</dbReference>
<evidence type="ECO:0000313" key="18">
    <source>
        <dbReference type="EMBL" id="CRL01508.1"/>
    </source>
</evidence>
<feature type="transmembrane region" description="Helical" evidence="15">
    <location>
        <begin position="988"/>
        <end position="1010"/>
    </location>
</feature>
<reference evidence="18 19" key="1">
    <citation type="submission" date="2015-04" db="EMBL/GenBank/DDBJ databases">
        <authorList>
            <person name="Syromyatnikov M.Y."/>
            <person name="Popov V.N."/>
        </authorList>
    </citation>
    <scope>NUCLEOTIDE SEQUENCE [LARGE SCALE GENOMIC DNA]</scope>
</reference>
<keyword evidence="4 14" id="KW-0479">Metal-binding</keyword>
<dbReference type="EC" id="7.6.2.1" evidence="15"/>
<keyword evidence="10 15" id="KW-0472">Membrane</keyword>
<feature type="transmembrane region" description="Helical" evidence="15">
    <location>
        <begin position="209"/>
        <end position="232"/>
    </location>
</feature>
<feature type="binding site" evidence="14">
    <location>
        <position position="280"/>
    </location>
    <ligand>
        <name>Mg(2+)</name>
        <dbReference type="ChEBI" id="CHEBI:18420"/>
    </ligand>
</feature>
<organism evidence="18 19">
    <name type="scientific">Clunio marinus</name>
    <dbReference type="NCBI Taxonomy" id="568069"/>
    <lineage>
        <taxon>Eukaryota</taxon>
        <taxon>Metazoa</taxon>
        <taxon>Ecdysozoa</taxon>
        <taxon>Arthropoda</taxon>
        <taxon>Hexapoda</taxon>
        <taxon>Insecta</taxon>
        <taxon>Pterygota</taxon>
        <taxon>Neoptera</taxon>
        <taxon>Endopterygota</taxon>
        <taxon>Diptera</taxon>
        <taxon>Nematocera</taxon>
        <taxon>Chironomoidea</taxon>
        <taxon>Chironomidae</taxon>
        <taxon>Clunio</taxon>
    </lineage>
</organism>
<evidence type="ECO:0000256" key="13">
    <source>
        <dbReference type="PIRSR" id="PIRSR606539-2"/>
    </source>
</evidence>
<feature type="binding site" evidence="14">
    <location>
        <position position="821"/>
    </location>
    <ligand>
        <name>Mg(2+)</name>
        <dbReference type="ChEBI" id="CHEBI:18420"/>
    </ligand>
</feature>
<evidence type="ECO:0000256" key="6">
    <source>
        <dbReference type="ARBA" id="ARBA00022840"/>
    </source>
</evidence>
<dbReference type="STRING" id="568069.A0A1J1IPN4"/>
<dbReference type="SUPFAM" id="SSF81660">
    <property type="entry name" value="Metal cation-transporting ATPase, ATP-binding domain N"/>
    <property type="match status" value="1"/>
</dbReference>
<feature type="transmembrane region" description="Helical" evidence="15">
    <location>
        <begin position="960"/>
        <end position="982"/>
    </location>
</feature>
<evidence type="ECO:0000256" key="12">
    <source>
        <dbReference type="PIRSR" id="PIRSR606539-1"/>
    </source>
</evidence>
<comment type="catalytic activity">
    <reaction evidence="11 15">
        <text>ATP + H2O + phospholipidSide 1 = ADP + phosphate + phospholipidSide 2.</text>
        <dbReference type="EC" id="7.6.2.1"/>
    </reaction>
</comment>
<dbReference type="FunFam" id="3.40.50.1000:FF:000130">
    <property type="entry name" value="Phospholipid-transporting ATPase"/>
    <property type="match status" value="1"/>
</dbReference>
<keyword evidence="8 15" id="KW-1278">Translocase</keyword>
<feature type="binding site" evidence="13">
    <location>
        <position position="278"/>
    </location>
    <ligand>
        <name>ATP</name>
        <dbReference type="ChEBI" id="CHEBI:30616"/>
    </ligand>
</feature>
<dbReference type="Gene3D" id="3.40.50.1000">
    <property type="entry name" value="HAD superfamily/HAD-like"/>
    <property type="match status" value="2"/>
</dbReference>
<evidence type="ECO:0000256" key="14">
    <source>
        <dbReference type="PIRSR" id="PIRSR606539-3"/>
    </source>
</evidence>
<keyword evidence="7 14" id="KW-0460">Magnesium</keyword>
<feature type="transmembrane region" description="Helical" evidence="15">
    <location>
        <begin position="1017"/>
        <end position="1037"/>
    </location>
</feature>
<feature type="binding site" evidence="13">
    <location>
        <position position="618"/>
    </location>
    <ligand>
        <name>ATP</name>
        <dbReference type="ChEBI" id="CHEBI:30616"/>
    </ligand>
</feature>
<dbReference type="InterPro" id="IPR023298">
    <property type="entry name" value="ATPase_P-typ_TM_dom_sf"/>
</dbReference>
<evidence type="ECO:0000256" key="11">
    <source>
        <dbReference type="ARBA" id="ARBA00034036"/>
    </source>
</evidence>
<accession>A0A1J1IPN4</accession>
<dbReference type="PANTHER" id="PTHR24092:SF218">
    <property type="entry name" value="PHOSPHOLIPID-TRANSPORTING ATPASE"/>
    <property type="match status" value="1"/>
</dbReference>
<keyword evidence="3 15" id="KW-0812">Transmembrane</keyword>
<dbReference type="InterPro" id="IPR036412">
    <property type="entry name" value="HAD-like_sf"/>
</dbReference>
<feature type="binding site" evidence="14">
    <location>
        <position position="825"/>
    </location>
    <ligand>
        <name>Mg(2+)</name>
        <dbReference type="ChEBI" id="CHEBI:18420"/>
    </ligand>
</feature>
<dbReference type="NCBIfam" id="TIGR01494">
    <property type="entry name" value="ATPase_P-type"/>
    <property type="match status" value="1"/>
</dbReference>
<keyword evidence="19" id="KW-1185">Reference proteome</keyword>
<feature type="binding site" evidence="13">
    <location>
        <position position="555"/>
    </location>
    <ligand>
        <name>ATP</name>
        <dbReference type="ChEBI" id="CHEBI:30616"/>
    </ligand>
</feature>
<dbReference type="InterPro" id="IPR008250">
    <property type="entry name" value="ATPase_P-typ_transduc_dom_A_sf"/>
</dbReference>
<gene>
    <name evidence="18" type="ORF">CLUMA_CG014401</name>
</gene>
<dbReference type="GO" id="GO:0140326">
    <property type="term" value="F:ATPase-coupled intramembrane lipid transporter activity"/>
    <property type="evidence" value="ECO:0007669"/>
    <property type="project" value="UniProtKB-EC"/>
</dbReference>
<evidence type="ECO:0000256" key="3">
    <source>
        <dbReference type="ARBA" id="ARBA00022692"/>
    </source>
</evidence>
<dbReference type="SUPFAM" id="SSF56784">
    <property type="entry name" value="HAD-like"/>
    <property type="match status" value="1"/>
</dbReference>
<feature type="binding site" evidence="13">
    <location>
        <position position="825"/>
    </location>
    <ligand>
        <name>ATP</name>
        <dbReference type="ChEBI" id="CHEBI:30616"/>
    </ligand>
</feature>
<dbReference type="GO" id="GO:0005524">
    <property type="term" value="F:ATP binding"/>
    <property type="evidence" value="ECO:0007669"/>
    <property type="project" value="UniProtKB-UniRule"/>
</dbReference>
<evidence type="ECO:0000259" key="17">
    <source>
        <dbReference type="Pfam" id="PF16212"/>
    </source>
</evidence>
<evidence type="ECO:0000256" key="1">
    <source>
        <dbReference type="ARBA" id="ARBA00004141"/>
    </source>
</evidence>
<dbReference type="InterPro" id="IPR006539">
    <property type="entry name" value="P-type_ATPase_IV"/>
</dbReference>